<proteinExistence type="predicted"/>
<dbReference type="RefSeq" id="XP_060408828.1">
    <property type="nucleotide sequence ID" value="XM_060561640.1"/>
</dbReference>
<sequence length="139" mass="15710">MTEGMTLRRPRVHIRFLLSEEGVVINLRQGSEDKIIMTGFGKCYKKLNFAKVVKTYPSQAVGMANRNCIVSYTSEDSLGYPQKPISLYDLDIFDDDPDFNFLRSSTRTYDFCVAASRNRGGDLPQLIYGHEDGSESEGH</sequence>
<organism evidence="1 2">
    <name type="scientific">Colletotrichum navitas</name>
    <dbReference type="NCBI Taxonomy" id="681940"/>
    <lineage>
        <taxon>Eukaryota</taxon>
        <taxon>Fungi</taxon>
        <taxon>Dikarya</taxon>
        <taxon>Ascomycota</taxon>
        <taxon>Pezizomycotina</taxon>
        <taxon>Sordariomycetes</taxon>
        <taxon>Hypocreomycetidae</taxon>
        <taxon>Glomerellales</taxon>
        <taxon>Glomerellaceae</taxon>
        <taxon>Colletotrichum</taxon>
        <taxon>Colletotrichum graminicola species complex</taxon>
    </lineage>
</organism>
<dbReference type="GeneID" id="85445880"/>
<dbReference type="AlphaFoldDB" id="A0AAD8PNR6"/>
<name>A0AAD8PNR6_9PEZI</name>
<protein>
    <submittedName>
        <fullName evidence="1">Uncharacterized protein</fullName>
    </submittedName>
</protein>
<reference evidence="1" key="1">
    <citation type="submission" date="2021-06" db="EMBL/GenBank/DDBJ databases">
        <title>Comparative genomics, transcriptomics and evolutionary studies reveal genomic signatures of adaptation to plant cell wall in hemibiotrophic fungi.</title>
        <authorList>
            <consortium name="DOE Joint Genome Institute"/>
            <person name="Baroncelli R."/>
            <person name="Diaz J.F."/>
            <person name="Benocci T."/>
            <person name="Peng M."/>
            <person name="Battaglia E."/>
            <person name="Haridas S."/>
            <person name="Andreopoulos W."/>
            <person name="Labutti K."/>
            <person name="Pangilinan J."/>
            <person name="Floch G.L."/>
            <person name="Makela M.R."/>
            <person name="Henrissat B."/>
            <person name="Grigoriev I.V."/>
            <person name="Crouch J.A."/>
            <person name="De Vries R.P."/>
            <person name="Sukno S.A."/>
            <person name="Thon M.R."/>
        </authorList>
    </citation>
    <scope>NUCLEOTIDE SEQUENCE</scope>
    <source>
        <strain evidence="1">CBS 125086</strain>
    </source>
</reference>
<dbReference type="Proteomes" id="UP001230504">
    <property type="component" value="Unassembled WGS sequence"/>
</dbReference>
<evidence type="ECO:0000313" key="2">
    <source>
        <dbReference type="Proteomes" id="UP001230504"/>
    </source>
</evidence>
<evidence type="ECO:0000313" key="1">
    <source>
        <dbReference type="EMBL" id="KAK1573171.1"/>
    </source>
</evidence>
<keyword evidence="2" id="KW-1185">Reference proteome</keyword>
<gene>
    <name evidence="1" type="ORF">LY79DRAFT_594076</name>
</gene>
<dbReference type="EMBL" id="JAHLJV010000097">
    <property type="protein sequence ID" value="KAK1573171.1"/>
    <property type="molecule type" value="Genomic_DNA"/>
</dbReference>
<accession>A0AAD8PNR6</accession>
<comment type="caution">
    <text evidence="1">The sequence shown here is derived from an EMBL/GenBank/DDBJ whole genome shotgun (WGS) entry which is preliminary data.</text>
</comment>